<dbReference type="Proteomes" id="UP001529510">
    <property type="component" value="Unassembled WGS sequence"/>
</dbReference>
<comment type="caution">
    <text evidence="2">The sequence shown here is derived from an EMBL/GenBank/DDBJ whole genome shotgun (WGS) entry which is preliminary data.</text>
</comment>
<evidence type="ECO:0000256" key="1">
    <source>
        <dbReference type="SAM" id="MobiDB-lite"/>
    </source>
</evidence>
<keyword evidence="3" id="KW-1185">Reference proteome</keyword>
<reference evidence="2 3" key="1">
    <citation type="submission" date="2024-05" db="EMBL/GenBank/DDBJ databases">
        <title>Genome sequencing and assembly of Indian major carp, Cirrhinus mrigala (Hamilton, 1822).</title>
        <authorList>
            <person name="Mohindra V."/>
            <person name="Chowdhury L.M."/>
            <person name="Lal K."/>
            <person name="Jena J.K."/>
        </authorList>
    </citation>
    <scope>NUCLEOTIDE SEQUENCE [LARGE SCALE GENOMIC DNA]</scope>
    <source>
        <strain evidence="2">CM1030</strain>
        <tissue evidence="2">Blood</tissue>
    </source>
</reference>
<sequence length="113" mass="12282">QRVQDGLTQQEAIKTRKLMMMKGTPHQLTSGAPLDEEQKENKGLTPENPKEEKAPVDKPPPLKVDTATTGLHQEEEVAEATGVVTSPNTEEARLHGFTHPADCCSSVPQTSIL</sequence>
<protein>
    <submittedName>
        <fullName evidence="2">Uncharacterized protein</fullName>
    </submittedName>
</protein>
<dbReference type="AlphaFoldDB" id="A0ABD0P2Z7"/>
<feature type="non-terminal residue" evidence="2">
    <location>
        <position position="1"/>
    </location>
</feature>
<proteinExistence type="predicted"/>
<evidence type="ECO:0000313" key="3">
    <source>
        <dbReference type="Proteomes" id="UP001529510"/>
    </source>
</evidence>
<name>A0ABD0P2Z7_CIRMR</name>
<organism evidence="2 3">
    <name type="scientific">Cirrhinus mrigala</name>
    <name type="common">Mrigala</name>
    <dbReference type="NCBI Taxonomy" id="683832"/>
    <lineage>
        <taxon>Eukaryota</taxon>
        <taxon>Metazoa</taxon>
        <taxon>Chordata</taxon>
        <taxon>Craniata</taxon>
        <taxon>Vertebrata</taxon>
        <taxon>Euteleostomi</taxon>
        <taxon>Actinopterygii</taxon>
        <taxon>Neopterygii</taxon>
        <taxon>Teleostei</taxon>
        <taxon>Ostariophysi</taxon>
        <taxon>Cypriniformes</taxon>
        <taxon>Cyprinidae</taxon>
        <taxon>Labeoninae</taxon>
        <taxon>Labeonini</taxon>
        <taxon>Cirrhinus</taxon>
    </lineage>
</organism>
<dbReference type="EMBL" id="JAMKFB020000018">
    <property type="protein sequence ID" value="KAL0168180.1"/>
    <property type="molecule type" value="Genomic_DNA"/>
</dbReference>
<feature type="region of interest" description="Disordered" evidence="1">
    <location>
        <begin position="1"/>
        <end position="90"/>
    </location>
</feature>
<evidence type="ECO:0000313" key="2">
    <source>
        <dbReference type="EMBL" id="KAL0168180.1"/>
    </source>
</evidence>
<feature type="compositionally biased region" description="Polar residues" evidence="1">
    <location>
        <begin position="1"/>
        <end position="12"/>
    </location>
</feature>
<accession>A0ABD0P2Z7</accession>
<gene>
    <name evidence="2" type="ORF">M9458_036402</name>
</gene>